<evidence type="ECO:0000256" key="1">
    <source>
        <dbReference type="SAM" id="MobiDB-lite"/>
    </source>
</evidence>
<feature type="compositionally biased region" description="Acidic residues" evidence="1">
    <location>
        <begin position="89"/>
        <end position="108"/>
    </location>
</feature>
<reference evidence="2" key="1">
    <citation type="submission" date="2020-07" db="EMBL/GenBank/DDBJ databases">
        <title>Genome sequence and genetic diversity analysis of an under-domesticated orphan crop, white fonio (Digitaria exilis).</title>
        <authorList>
            <person name="Bennetzen J.L."/>
            <person name="Chen S."/>
            <person name="Ma X."/>
            <person name="Wang X."/>
            <person name="Yssel A.E.J."/>
            <person name="Chaluvadi S.R."/>
            <person name="Johnson M."/>
            <person name="Gangashetty P."/>
            <person name="Hamidou F."/>
            <person name="Sanogo M.D."/>
            <person name="Zwaenepoel A."/>
            <person name="Wallace J."/>
            <person name="Van De Peer Y."/>
            <person name="Van Deynze A."/>
        </authorList>
    </citation>
    <scope>NUCLEOTIDE SEQUENCE</scope>
    <source>
        <tissue evidence="2">Leaves</tissue>
    </source>
</reference>
<evidence type="ECO:0000313" key="2">
    <source>
        <dbReference type="EMBL" id="KAF8694958.1"/>
    </source>
</evidence>
<keyword evidence="3" id="KW-1185">Reference proteome</keyword>
<evidence type="ECO:0000313" key="3">
    <source>
        <dbReference type="Proteomes" id="UP000636709"/>
    </source>
</evidence>
<organism evidence="2 3">
    <name type="scientific">Digitaria exilis</name>
    <dbReference type="NCBI Taxonomy" id="1010633"/>
    <lineage>
        <taxon>Eukaryota</taxon>
        <taxon>Viridiplantae</taxon>
        <taxon>Streptophyta</taxon>
        <taxon>Embryophyta</taxon>
        <taxon>Tracheophyta</taxon>
        <taxon>Spermatophyta</taxon>
        <taxon>Magnoliopsida</taxon>
        <taxon>Liliopsida</taxon>
        <taxon>Poales</taxon>
        <taxon>Poaceae</taxon>
        <taxon>PACMAD clade</taxon>
        <taxon>Panicoideae</taxon>
        <taxon>Panicodae</taxon>
        <taxon>Paniceae</taxon>
        <taxon>Anthephorinae</taxon>
        <taxon>Digitaria</taxon>
    </lineage>
</organism>
<dbReference type="EMBL" id="JACEFO010001901">
    <property type="protein sequence ID" value="KAF8694958.1"/>
    <property type="molecule type" value="Genomic_DNA"/>
</dbReference>
<name>A0A835EJR9_9POAL</name>
<gene>
    <name evidence="2" type="ORF">HU200_038068</name>
</gene>
<accession>A0A835EJR9</accession>
<dbReference type="AlphaFoldDB" id="A0A835EJR9"/>
<feature type="region of interest" description="Disordered" evidence="1">
    <location>
        <begin position="65"/>
        <end position="134"/>
    </location>
</feature>
<comment type="caution">
    <text evidence="2">The sequence shown here is derived from an EMBL/GenBank/DDBJ whole genome shotgun (WGS) entry which is preliminary data.</text>
</comment>
<protein>
    <submittedName>
        <fullName evidence="2">Uncharacterized protein</fullName>
    </submittedName>
</protein>
<sequence length="154" mass="16352">MASASRALLLARFRTLPAYGVVRRPLAAAGSLLLLLAGPCLFPAVAPVSTAKAAVMCFATRWATSSSLLSSSRPHKETVAIGDAMGSDSDGDSEEMSSEDERSNDEDTSSFSDDVEKKTSDDGVSSPPKETVAFDDGCDFKHWLIRRHSGPTAR</sequence>
<proteinExistence type="predicted"/>
<dbReference type="Proteomes" id="UP000636709">
    <property type="component" value="Unassembled WGS sequence"/>
</dbReference>